<dbReference type="Pfam" id="PF00361">
    <property type="entry name" value="Proton_antipo_M"/>
    <property type="match status" value="1"/>
</dbReference>
<keyword evidence="2 5" id="KW-0812">Transmembrane</keyword>
<comment type="similarity">
    <text evidence="5">Belongs to the complex I subunit 2 family.</text>
</comment>
<evidence type="ECO:0000256" key="5">
    <source>
        <dbReference type="HAMAP-Rule" id="MF_00445"/>
    </source>
</evidence>
<reference evidence="8 9" key="1">
    <citation type="submission" date="2017-08" db="EMBL/GenBank/DDBJ databases">
        <authorList>
            <person name="de Groot N.N."/>
        </authorList>
    </citation>
    <scope>NUCLEOTIDE SEQUENCE [LARGE SCALE GENOMIC DNA]</scope>
    <source>
        <strain evidence="8 9">HM2</strain>
    </source>
</reference>
<comment type="subunit">
    <text evidence="5">NDH-1 is composed of 14 different subunits. Subunits NuoA, H, J, K, L, M, N constitute the membrane sector of the complex.</text>
</comment>
<feature type="transmembrane region" description="Helical" evidence="5">
    <location>
        <begin position="465"/>
        <end position="486"/>
    </location>
</feature>
<feature type="transmembrane region" description="Helical" evidence="5">
    <location>
        <begin position="340"/>
        <end position="361"/>
    </location>
</feature>
<dbReference type="GO" id="GO:0008137">
    <property type="term" value="F:NADH dehydrogenase (ubiquinone) activity"/>
    <property type="evidence" value="ECO:0007669"/>
    <property type="project" value="InterPro"/>
</dbReference>
<feature type="transmembrane region" description="Helical" evidence="5">
    <location>
        <begin position="222"/>
        <end position="251"/>
    </location>
</feature>
<comment type="catalytic activity">
    <reaction evidence="5">
        <text>a quinone + NADH + 5 H(+)(in) = a quinol + NAD(+) + 4 H(+)(out)</text>
        <dbReference type="Rhea" id="RHEA:57888"/>
        <dbReference type="ChEBI" id="CHEBI:15378"/>
        <dbReference type="ChEBI" id="CHEBI:24646"/>
        <dbReference type="ChEBI" id="CHEBI:57540"/>
        <dbReference type="ChEBI" id="CHEBI:57945"/>
        <dbReference type="ChEBI" id="CHEBI:132124"/>
    </reaction>
</comment>
<feature type="transmembrane region" description="Helical" evidence="5">
    <location>
        <begin position="122"/>
        <end position="142"/>
    </location>
</feature>
<dbReference type="AlphaFoldDB" id="A0A380RXS9"/>
<keyword evidence="5" id="KW-0520">NAD</keyword>
<organism evidence="8 9">
    <name type="scientific">Fibrobacter succinogenes</name>
    <name type="common">Bacteroides succinogenes</name>
    <dbReference type="NCBI Taxonomy" id="833"/>
    <lineage>
        <taxon>Bacteria</taxon>
        <taxon>Pseudomonadati</taxon>
        <taxon>Fibrobacterota</taxon>
        <taxon>Fibrobacteria</taxon>
        <taxon>Fibrobacterales</taxon>
        <taxon>Fibrobacteraceae</taxon>
        <taxon>Fibrobacter</taxon>
    </lineage>
</organism>
<evidence type="ECO:0000313" key="8">
    <source>
        <dbReference type="EMBL" id="SUQ20079.1"/>
    </source>
</evidence>
<dbReference type="Proteomes" id="UP000255423">
    <property type="component" value="Unassembled WGS sequence"/>
</dbReference>
<evidence type="ECO:0000256" key="3">
    <source>
        <dbReference type="ARBA" id="ARBA00022989"/>
    </source>
</evidence>
<evidence type="ECO:0000256" key="6">
    <source>
        <dbReference type="RuleBase" id="RU000320"/>
    </source>
</evidence>
<dbReference type="InterPro" id="IPR001750">
    <property type="entry name" value="ND/Mrp_TM"/>
</dbReference>
<feature type="transmembrane region" description="Helical" evidence="5">
    <location>
        <begin position="382"/>
        <end position="400"/>
    </location>
</feature>
<sequence>MLSNLVFLLPVIFVVLGGMVALAAEPFLRDENKHKVLPWVAAFFIALGVAALYYAKTETLLNLYAMDPVRRVLCMAILLCGFLGISGLQWTLGREQFKGGEAYGLMMLATSGAMLMTQAIDFVALFIAMELTSFPIYALVGIRRKDVNANEGVFKYFVSGAVFSAIFLYGVSLIYGATGSTHFCGHVLEGRMAIYSVGMLFVIAGLLFKAGAAPLHFWVADVYTGASVAVTGFMAAVVKVGALVALGTVWVSVLVTRSGAEAVWNLAEKVTVANPSKPLFYVVLVVALLSMVIGAFSGLAQKSVRRILAFSAVMNAGFIVIGLLVPNYLGKGEIQMGPMFYFLITYAIASAGALTGIAYMSGKDDCKENLEDLQGAGRRRPFVALGVAVCLASLAGLPPVAGFLAKFTLFTEAFNADLGWLAAIGFGLSLVAAVYYLRIAYVLFAPAKDDKCCGGDHICCKSNYAYVYLLRFAVAVSAIALLVISARPALALIG</sequence>
<feature type="transmembrane region" description="Helical" evidence="5">
    <location>
        <begin position="6"/>
        <end position="24"/>
    </location>
</feature>
<keyword evidence="5" id="KW-0813">Transport</keyword>
<dbReference type="RefSeq" id="WP_109572520.1">
    <property type="nucleotide sequence ID" value="NZ_UHJL01000001.1"/>
</dbReference>
<dbReference type="EC" id="7.1.1.-" evidence="5"/>
<comment type="subcellular location">
    <subcellularLocation>
        <location evidence="5">Cell membrane</location>
        <topology evidence="5">Multi-pass membrane protein</topology>
    </subcellularLocation>
    <subcellularLocation>
        <location evidence="1">Endomembrane system</location>
        <topology evidence="1">Multi-pass membrane protein</topology>
    </subcellularLocation>
    <subcellularLocation>
        <location evidence="6">Membrane</location>
        <topology evidence="6">Multi-pass membrane protein</topology>
    </subcellularLocation>
</comment>
<proteinExistence type="inferred from homology"/>
<dbReference type="EMBL" id="UHJL01000001">
    <property type="protein sequence ID" value="SUQ20079.1"/>
    <property type="molecule type" value="Genomic_DNA"/>
</dbReference>
<dbReference type="GO" id="GO:0050136">
    <property type="term" value="F:NADH dehydrogenase (quinone) (non-electrogenic) activity"/>
    <property type="evidence" value="ECO:0007669"/>
    <property type="project" value="UniProtKB-UniRule"/>
</dbReference>
<feature type="domain" description="NADH:quinone oxidoreductase/Mrp antiporter transmembrane" evidence="7">
    <location>
        <begin position="120"/>
        <end position="429"/>
    </location>
</feature>
<dbReference type="GO" id="GO:0042773">
    <property type="term" value="P:ATP synthesis coupled electron transport"/>
    <property type="evidence" value="ECO:0007669"/>
    <property type="project" value="InterPro"/>
</dbReference>
<evidence type="ECO:0000256" key="4">
    <source>
        <dbReference type="ARBA" id="ARBA00023136"/>
    </source>
</evidence>
<keyword evidence="5" id="KW-0874">Quinone</keyword>
<evidence type="ECO:0000259" key="7">
    <source>
        <dbReference type="Pfam" id="PF00361"/>
    </source>
</evidence>
<accession>A0A380RXS9</accession>
<name>A0A380RXS9_FIBSU</name>
<dbReference type="InterPro" id="IPR010096">
    <property type="entry name" value="NADH-Q_OxRdtase_suN/2"/>
</dbReference>
<feature type="transmembrane region" description="Helical" evidence="5">
    <location>
        <begin position="279"/>
        <end position="300"/>
    </location>
</feature>
<feature type="transmembrane region" description="Helical" evidence="5">
    <location>
        <begin position="192"/>
        <end position="210"/>
    </location>
</feature>
<keyword evidence="5" id="KW-1003">Cell membrane</keyword>
<feature type="transmembrane region" description="Helical" evidence="5">
    <location>
        <begin position="68"/>
        <end position="88"/>
    </location>
</feature>
<dbReference type="PANTHER" id="PTHR22773">
    <property type="entry name" value="NADH DEHYDROGENASE"/>
    <property type="match status" value="1"/>
</dbReference>
<keyword evidence="5" id="KW-0830">Ubiquinone</keyword>
<keyword evidence="5" id="KW-1278">Translocase</keyword>
<feature type="transmembrane region" description="Helical" evidence="5">
    <location>
        <begin position="420"/>
        <end position="444"/>
    </location>
</feature>
<evidence type="ECO:0000256" key="1">
    <source>
        <dbReference type="ARBA" id="ARBA00004127"/>
    </source>
</evidence>
<gene>
    <name evidence="5" type="primary">nuoN</name>
    <name evidence="8" type="ORF">SAMN05661053_1332</name>
</gene>
<dbReference type="GO" id="GO:0005886">
    <property type="term" value="C:plasma membrane"/>
    <property type="evidence" value="ECO:0007669"/>
    <property type="project" value="UniProtKB-SubCell"/>
</dbReference>
<keyword evidence="4 5" id="KW-0472">Membrane</keyword>
<feature type="transmembrane region" description="Helical" evidence="5">
    <location>
        <begin position="307"/>
        <end position="328"/>
    </location>
</feature>
<protein>
    <recommendedName>
        <fullName evidence="5">NADH-quinone oxidoreductase subunit N</fullName>
        <ecNumber evidence="5">7.1.1.-</ecNumber>
    </recommendedName>
    <alternativeName>
        <fullName evidence="5">NADH dehydrogenase I subunit N</fullName>
    </alternativeName>
    <alternativeName>
        <fullName evidence="5">NDH-1 subunit N</fullName>
    </alternativeName>
</protein>
<comment type="function">
    <text evidence="5">NDH-1 shuttles electrons from NADH, via FMN and iron-sulfur (Fe-S) centers, to quinones in the respiratory chain. The immediate electron acceptor for the enzyme in this species is believed to be ubiquinone. Couples the redox reaction to proton translocation (for every two electrons transferred, four hydrogen ions are translocated across the cytoplasmic membrane), and thus conserves the redox energy in a proton gradient.</text>
</comment>
<feature type="transmembrane region" description="Helical" evidence="5">
    <location>
        <begin position="36"/>
        <end position="56"/>
    </location>
</feature>
<dbReference type="HAMAP" id="MF_00445">
    <property type="entry name" value="NDH1_NuoN_1"/>
    <property type="match status" value="1"/>
</dbReference>
<evidence type="ECO:0000313" key="9">
    <source>
        <dbReference type="Proteomes" id="UP000255423"/>
    </source>
</evidence>
<keyword evidence="3 5" id="KW-1133">Transmembrane helix</keyword>
<feature type="transmembrane region" description="Helical" evidence="5">
    <location>
        <begin position="154"/>
        <end position="177"/>
    </location>
</feature>
<dbReference type="GO" id="GO:0048038">
    <property type="term" value="F:quinone binding"/>
    <property type="evidence" value="ECO:0007669"/>
    <property type="project" value="UniProtKB-KW"/>
</dbReference>
<evidence type="ECO:0000256" key="2">
    <source>
        <dbReference type="ARBA" id="ARBA00022692"/>
    </source>
</evidence>
<dbReference type="GO" id="GO:0012505">
    <property type="term" value="C:endomembrane system"/>
    <property type="evidence" value="ECO:0007669"/>
    <property type="project" value="UniProtKB-SubCell"/>
</dbReference>